<dbReference type="GO" id="GO:0046872">
    <property type="term" value="F:metal ion binding"/>
    <property type="evidence" value="ECO:0007669"/>
    <property type="project" value="InterPro"/>
</dbReference>
<dbReference type="EMBL" id="BAHD01000025">
    <property type="protein sequence ID" value="GAB95687.1"/>
    <property type="molecule type" value="Genomic_DNA"/>
</dbReference>
<dbReference type="InterPro" id="IPR017517">
    <property type="entry name" value="Maleyloyr_isom"/>
</dbReference>
<evidence type="ECO:0000313" key="3">
    <source>
        <dbReference type="Proteomes" id="UP000008366"/>
    </source>
</evidence>
<evidence type="ECO:0000313" key="2">
    <source>
        <dbReference type="EMBL" id="GAB95687.1"/>
    </source>
</evidence>
<dbReference type="InterPro" id="IPR034660">
    <property type="entry name" value="DinB/YfiT-like"/>
</dbReference>
<reference evidence="2 3" key="1">
    <citation type="submission" date="2012-08" db="EMBL/GenBank/DDBJ databases">
        <title>Whole genome shotgun sequence of Kineosphaera limosa NBRC 100340.</title>
        <authorList>
            <person name="Yoshida I."/>
            <person name="Isaki S."/>
            <person name="Hosoyama A."/>
            <person name="Tsuchikane K."/>
            <person name="Katsumata H."/>
            <person name="Ando Y."/>
            <person name="Ohji S."/>
            <person name="Hamada M."/>
            <person name="Tamura T."/>
            <person name="Yamazoe A."/>
            <person name="Yamazaki S."/>
            <person name="Fujita N."/>
        </authorList>
    </citation>
    <scope>NUCLEOTIDE SEQUENCE [LARGE SCALE GENOMIC DNA]</scope>
    <source>
        <strain evidence="2 3">NBRC 100340</strain>
    </source>
</reference>
<proteinExistence type="predicted"/>
<dbReference type="eggNOG" id="COG0511">
    <property type="taxonomic scope" value="Bacteria"/>
</dbReference>
<dbReference type="Gene3D" id="1.20.120.450">
    <property type="entry name" value="dinb family like domain"/>
    <property type="match status" value="1"/>
</dbReference>
<comment type="caution">
    <text evidence="2">The sequence shown here is derived from an EMBL/GenBank/DDBJ whole genome shotgun (WGS) entry which is preliminary data.</text>
</comment>
<sequence>MGTHQGTRLSEQAYLRFLRQDSERLADVLAQAPSGARVPTCPGWDADDLLAHLLVVQSFWCRVVSDGLTTEAEVSQLTPAPRPDGRPELLAAFRQEAARLADALEATPAQAQRWSWSRDQTAGFAARRQAHEACIHRLDAELTAAPDGSHRSPIDAALAADGIDEMLRVFMGYHPAWAVIRPEPGRTVRVVATDTGDTWLVTLARRAGTDPRGVEHDDPAIYVAGNDPVDGTVHPVGILSGSAEDLYCRLWRRPVLTEPLRAGDAVLVAELEGVLDAVAPR</sequence>
<dbReference type="Proteomes" id="UP000008366">
    <property type="component" value="Unassembled WGS sequence"/>
</dbReference>
<name>K6WUB1_9MICO</name>
<dbReference type="GO" id="GO:0005886">
    <property type="term" value="C:plasma membrane"/>
    <property type="evidence" value="ECO:0007669"/>
    <property type="project" value="TreeGrafter"/>
</dbReference>
<dbReference type="NCBIfam" id="TIGR03083">
    <property type="entry name" value="maleylpyruvate isomerase family mycothiol-dependent enzyme"/>
    <property type="match status" value="1"/>
</dbReference>
<organism evidence="2 3">
    <name type="scientific">Kineosphaera limosa NBRC 100340</name>
    <dbReference type="NCBI Taxonomy" id="1184609"/>
    <lineage>
        <taxon>Bacteria</taxon>
        <taxon>Bacillati</taxon>
        <taxon>Actinomycetota</taxon>
        <taxon>Actinomycetes</taxon>
        <taxon>Micrococcales</taxon>
        <taxon>Dermatophilaceae</taxon>
        <taxon>Kineosphaera</taxon>
    </lineage>
</organism>
<dbReference type="OrthoDB" id="3671213at2"/>
<feature type="domain" description="Mycothiol-dependent maleylpyruvate isomerase metal-binding" evidence="1">
    <location>
        <begin position="18"/>
        <end position="140"/>
    </location>
</feature>
<dbReference type="SUPFAM" id="SSF109854">
    <property type="entry name" value="DinB/YfiT-like putative metalloenzymes"/>
    <property type="match status" value="1"/>
</dbReference>
<dbReference type="InterPro" id="IPR024344">
    <property type="entry name" value="MDMPI_metal-binding"/>
</dbReference>
<protein>
    <recommendedName>
        <fullName evidence="1">Mycothiol-dependent maleylpyruvate isomerase metal-binding domain-containing protein</fullName>
    </recommendedName>
</protein>
<evidence type="ECO:0000259" key="1">
    <source>
        <dbReference type="Pfam" id="PF11716"/>
    </source>
</evidence>
<dbReference type="STRING" id="1184609.KILIM_025_00240"/>
<dbReference type="RefSeq" id="WP_006592219.1">
    <property type="nucleotide sequence ID" value="NZ_BAHD01000025.1"/>
</dbReference>
<dbReference type="Pfam" id="PF11716">
    <property type="entry name" value="MDMPI_N"/>
    <property type="match status" value="1"/>
</dbReference>
<keyword evidence="3" id="KW-1185">Reference proteome</keyword>
<dbReference type="PANTHER" id="PTHR40758:SF1">
    <property type="entry name" value="CONSERVED PROTEIN"/>
    <property type="match status" value="1"/>
</dbReference>
<gene>
    <name evidence="2" type="ORF">KILIM_025_00240</name>
</gene>
<dbReference type="AlphaFoldDB" id="K6WUB1"/>
<dbReference type="PANTHER" id="PTHR40758">
    <property type="entry name" value="CONSERVED PROTEIN"/>
    <property type="match status" value="1"/>
</dbReference>
<accession>K6WUB1</accession>